<dbReference type="KEGG" id="ffl:HYN86_12355"/>
<dbReference type="OrthoDB" id="5070127at2"/>
<dbReference type="EMBL" id="CP030261">
    <property type="protein sequence ID" value="AXB59051.1"/>
    <property type="molecule type" value="Genomic_DNA"/>
</dbReference>
<dbReference type="AlphaFoldDB" id="A0A344LYQ9"/>
<protein>
    <submittedName>
        <fullName evidence="2">Gamma-glutamylcyclotransferase</fullName>
    </submittedName>
</protein>
<dbReference type="Gene3D" id="3.10.490.10">
    <property type="entry name" value="Gamma-glutamyl cyclotransferase-like"/>
    <property type="match status" value="1"/>
</dbReference>
<dbReference type="InterPro" id="IPR009288">
    <property type="entry name" value="AIG2-like_dom"/>
</dbReference>
<evidence type="ECO:0000259" key="1">
    <source>
        <dbReference type="Pfam" id="PF06094"/>
    </source>
</evidence>
<name>A0A344LYQ9_9FLAO</name>
<proteinExistence type="predicted"/>
<evidence type="ECO:0000313" key="3">
    <source>
        <dbReference type="Proteomes" id="UP000251561"/>
    </source>
</evidence>
<reference evidence="2 3" key="1">
    <citation type="submission" date="2018-06" db="EMBL/GenBank/DDBJ databases">
        <title>Genome sequencing of Flavobacterium.</title>
        <authorList>
            <person name="Baek M.-G."/>
            <person name="Yi H."/>
        </authorList>
    </citation>
    <scope>NUCLEOTIDE SEQUENCE [LARGE SCALE GENOMIC DNA]</scope>
    <source>
        <strain evidence="2 3">HYN0086</strain>
    </source>
</reference>
<organism evidence="2 3">
    <name type="scientific">Flavobacterium fluviale</name>
    <dbReference type="NCBI Taxonomy" id="2249356"/>
    <lineage>
        <taxon>Bacteria</taxon>
        <taxon>Pseudomonadati</taxon>
        <taxon>Bacteroidota</taxon>
        <taxon>Flavobacteriia</taxon>
        <taxon>Flavobacteriales</taxon>
        <taxon>Flavobacteriaceae</taxon>
        <taxon>Flavobacterium</taxon>
    </lineage>
</organism>
<dbReference type="SUPFAM" id="SSF110857">
    <property type="entry name" value="Gamma-glutamyl cyclotransferase-like"/>
    <property type="match status" value="1"/>
</dbReference>
<dbReference type="Pfam" id="PF06094">
    <property type="entry name" value="GGACT"/>
    <property type="match status" value="1"/>
</dbReference>
<accession>A0A344LYQ9</accession>
<dbReference type="Proteomes" id="UP000251561">
    <property type="component" value="Chromosome"/>
</dbReference>
<evidence type="ECO:0000313" key="2">
    <source>
        <dbReference type="EMBL" id="AXB59051.1"/>
    </source>
</evidence>
<dbReference type="InterPro" id="IPR036568">
    <property type="entry name" value="GGCT-like_sf"/>
</dbReference>
<keyword evidence="2" id="KW-0808">Transferase</keyword>
<dbReference type="InterPro" id="IPR013024">
    <property type="entry name" value="GGCT-like"/>
</dbReference>
<feature type="domain" description="Gamma-glutamylcyclotransferase AIG2-like" evidence="1">
    <location>
        <begin position="29"/>
        <end position="134"/>
    </location>
</feature>
<keyword evidence="3" id="KW-1185">Reference proteome</keyword>
<dbReference type="CDD" id="cd06661">
    <property type="entry name" value="GGCT_like"/>
    <property type="match status" value="1"/>
</dbReference>
<gene>
    <name evidence="2" type="ORF">HYN86_12355</name>
</gene>
<dbReference type="GO" id="GO:0016740">
    <property type="term" value="F:transferase activity"/>
    <property type="evidence" value="ECO:0007669"/>
    <property type="project" value="UniProtKB-KW"/>
</dbReference>
<sequence>MTVHWAELLDHNEAEGNFEGICNPHQALIIYGTLSPGGPNHHIMEKIQGEWKKGIVKGNLINEGWGAALGYNAFTPCPVAWEREIPCHVLFSESLEEHLAYLDDFEGEDYRRIFAEYKLDDGRGGAAYIYAVKPSSSGFDS</sequence>